<dbReference type="Proteomes" id="UP000663814">
    <property type="component" value="Unassembled WGS sequence"/>
</dbReference>
<organism evidence="2 3">
    <name type="scientific">Rheinheimera maricola</name>
    <dbReference type="NCBI Taxonomy" id="2793282"/>
    <lineage>
        <taxon>Bacteria</taxon>
        <taxon>Pseudomonadati</taxon>
        <taxon>Pseudomonadota</taxon>
        <taxon>Gammaproteobacteria</taxon>
        <taxon>Chromatiales</taxon>
        <taxon>Chromatiaceae</taxon>
        <taxon>Rheinheimera</taxon>
    </lineage>
</organism>
<dbReference type="PROSITE" id="PS50240">
    <property type="entry name" value="TRYPSIN_DOM"/>
    <property type="match status" value="1"/>
</dbReference>
<evidence type="ECO:0000259" key="1">
    <source>
        <dbReference type="PROSITE" id="PS50240"/>
    </source>
</evidence>
<dbReference type="GO" id="GO:0016787">
    <property type="term" value="F:hydrolase activity"/>
    <property type="evidence" value="ECO:0007669"/>
    <property type="project" value="UniProtKB-KW"/>
</dbReference>
<keyword evidence="2" id="KW-0378">Hydrolase</keyword>
<dbReference type="RefSeq" id="WP_205309974.1">
    <property type="nucleotide sequence ID" value="NZ_JAERPS020000001.1"/>
</dbReference>
<dbReference type="Pfam" id="PF00089">
    <property type="entry name" value="Trypsin"/>
    <property type="match status" value="1"/>
</dbReference>
<dbReference type="Gene3D" id="2.40.10.10">
    <property type="entry name" value="Trypsin-like serine proteases"/>
    <property type="match status" value="1"/>
</dbReference>
<feature type="domain" description="Peptidase S1" evidence="1">
    <location>
        <begin position="56"/>
        <end position="248"/>
    </location>
</feature>
<dbReference type="PANTHER" id="PTHR24260">
    <property type="match status" value="1"/>
</dbReference>
<dbReference type="InterPro" id="IPR001314">
    <property type="entry name" value="Peptidase_S1A"/>
</dbReference>
<dbReference type="InterPro" id="IPR001254">
    <property type="entry name" value="Trypsin_dom"/>
</dbReference>
<evidence type="ECO:0000313" key="2">
    <source>
        <dbReference type="EMBL" id="MBZ9610493.1"/>
    </source>
</evidence>
<dbReference type="InterPro" id="IPR043504">
    <property type="entry name" value="Peptidase_S1_PA_chymotrypsin"/>
</dbReference>
<proteinExistence type="predicted"/>
<dbReference type="PANTHER" id="PTHR24260:SF136">
    <property type="entry name" value="GH08193P-RELATED"/>
    <property type="match status" value="1"/>
</dbReference>
<dbReference type="EMBL" id="JAERPS020000001">
    <property type="protein sequence ID" value="MBZ9610493.1"/>
    <property type="molecule type" value="Genomic_DNA"/>
</dbReference>
<dbReference type="PRINTS" id="PR00722">
    <property type="entry name" value="CHYMOTRYPSIN"/>
</dbReference>
<evidence type="ECO:0000313" key="3">
    <source>
        <dbReference type="Proteomes" id="UP000663814"/>
    </source>
</evidence>
<reference evidence="2 3" key="1">
    <citation type="submission" date="2021-08" db="EMBL/GenBank/DDBJ databases">
        <title>Rheinheimera aquimaris sp. nov., isolated from seawater of the East Sea in Korea.</title>
        <authorList>
            <person name="Kim K.H."/>
            <person name="Wenting R."/>
            <person name="Kim K.R."/>
            <person name="Jeon C.O."/>
        </authorList>
    </citation>
    <scope>NUCLEOTIDE SEQUENCE [LARGE SCALE GENOMIC DNA]</scope>
    <source>
        <strain evidence="2 3">MA-13</strain>
    </source>
</reference>
<gene>
    <name evidence="2" type="ORF">I4W93_002670</name>
</gene>
<accession>A0ABS7X4M1</accession>
<name>A0ABS7X4M1_9GAMM</name>
<protein>
    <submittedName>
        <fullName evidence="2">Trypsin-like serine protease</fullName>
        <ecNumber evidence="2">3.4.21.-</ecNumber>
    </submittedName>
</protein>
<comment type="caution">
    <text evidence="2">The sequence shown here is derived from an EMBL/GenBank/DDBJ whole genome shotgun (WGS) entry which is preliminary data.</text>
</comment>
<dbReference type="EC" id="3.4.21.-" evidence="2"/>
<dbReference type="SMART" id="SM00020">
    <property type="entry name" value="Tryp_SPc"/>
    <property type="match status" value="1"/>
</dbReference>
<dbReference type="InterPro" id="IPR009003">
    <property type="entry name" value="Peptidase_S1_PA"/>
</dbReference>
<dbReference type="SUPFAM" id="SSF50494">
    <property type="entry name" value="Trypsin-like serine proteases"/>
    <property type="match status" value="1"/>
</dbReference>
<keyword evidence="3" id="KW-1185">Reference proteome</keyword>
<dbReference type="InterPro" id="IPR051333">
    <property type="entry name" value="CLIP_Serine_Protease"/>
</dbReference>
<sequence>MRYYLLCLLAISFTAKPIVIRHDVDDSEYKEFAKSDNSTVTFYGIYKGEEVVAGTGAIIADSWVVTAAHVAKYLVRSGKVQFKESFYQIEDVVRHPLWQDQQFPNDIALVKLTASVENVTIARLYGSSNEKGKTVTLVGRGDHGNGIDGVVGSDKNLRAAKNVVTGVREQWLQFAFDSGENALALEGISGPGDSGGPAFVTLHDSIFVIGVSSWQNTEATDWQEGKYGVIENYSRISYFKKWIEQTIAESSFNKEPNTQTFTNKVE</sequence>